<reference evidence="1" key="1">
    <citation type="submission" date="2020-10" db="EMBL/GenBank/DDBJ databases">
        <authorList>
            <person name="Gilroy R."/>
        </authorList>
    </citation>
    <scope>NUCLEOTIDE SEQUENCE</scope>
    <source>
        <strain evidence="1">CHK195-11698</strain>
    </source>
</reference>
<dbReference type="EMBL" id="DVMJ01000062">
    <property type="protein sequence ID" value="HIU13873.1"/>
    <property type="molecule type" value="Genomic_DNA"/>
</dbReference>
<protein>
    <submittedName>
        <fullName evidence="1">Uncharacterized protein</fullName>
    </submittedName>
</protein>
<dbReference type="Proteomes" id="UP000824175">
    <property type="component" value="Unassembled WGS sequence"/>
</dbReference>
<evidence type="ECO:0000313" key="2">
    <source>
        <dbReference type="Proteomes" id="UP000824175"/>
    </source>
</evidence>
<evidence type="ECO:0000313" key="1">
    <source>
        <dbReference type="EMBL" id="HIU13873.1"/>
    </source>
</evidence>
<sequence length="128" mass="14154">MPSGGSYVKNPGYDPNEIEQYSTVQAYTISGNSRPIPSGATIVQGVYYMWNDEGFTGQGWMYKVPGGPTNMYPGFTSDEDVANYVANNGNLNVVFEHWAQHYTLEGWDNFYTAVGKDSGCMDVDHSNL</sequence>
<comment type="caution">
    <text evidence="1">The sequence shown here is derived from an EMBL/GenBank/DDBJ whole genome shotgun (WGS) entry which is preliminary data.</text>
</comment>
<dbReference type="AlphaFoldDB" id="A0A9D1KZS6"/>
<name>A0A9D1KZS6_9FIRM</name>
<organism evidence="1 2">
    <name type="scientific">Candidatus Fimiplasma intestinipullorum</name>
    <dbReference type="NCBI Taxonomy" id="2840825"/>
    <lineage>
        <taxon>Bacteria</taxon>
        <taxon>Bacillati</taxon>
        <taxon>Bacillota</taxon>
        <taxon>Clostridia</taxon>
        <taxon>Eubacteriales</taxon>
        <taxon>Candidatus Fimiplasma</taxon>
    </lineage>
</organism>
<accession>A0A9D1KZS6</accession>
<reference evidence="1" key="2">
    <citation type="journal article" date="2021" name="PeerJ">
        <title>Extensive microbial diversity within the chicken gut microbiome revealed by metagenomics and culture.</title>
        <authorList>
            <person name="Gilroy R."/>
            <person name="Ravi A."/>
            <person name="Getino M."/>
            <person name="Pursley I."/>
            <person name="Horton D.L."/>
            <person name="Alikhan N.F."/>
            <person name="Baker D."/>
            <person name="Gharbi K."/>
            <person name="Hall N."/>
            <person name="Watson M."/>
            <person name="Adriaenssens E.M."/>
            <person name="Foster-Nyarko E."/>
            <person name="Jarju S."/>
            <person name="Secka A."/>
            <person name="Antonio M."/>
            <person name="Oren A."/>
            <person name="Chaudhuri R.R."/>
            <person name="La Ragione R."/>
            <person name="Hildebrand F."/>
            <person name="Pallen M.J."/>
        </authorList>
    </citation>
    <scope>NUCLEOTIDE SEQUENCE</scope>
    <source>
        <strain evidence="1">CHK195-11698</strain>
    </source>
</reference>
<proteinExistence type="predicted"/>
<gene>
    <name evidence="1" type="ORF">IAD15_07385</name>
</gene>